<dbReference type="InterPro" id="IPR012337">
    <property type="entry name" value="RNaseH-like_sf"/>
</dbReference>
<dbReference type="SUPFAM" id="SSF46689">
    <property type="entry name" value="Homeodomain-like"/>
    <property type="match status" value="1"/>
</dbReference>
<evidence type="ECO:0000256" key="2">
    <source>
        <dbReference type="ARBA" id="ARBA00022578"/>
    </source>
</evidence>
<evidence type="ECO:0000256" key="4">
    <source>
        <dbReference type="ARBA" id="ARBA00023172"/>
    </source>
</evidence>
<gene>
    <name evidence="7" type="ORF">DMP05_09605</name>
</gene>
<evidence type="ECO:0000256" key="3">
    <source>
        <dbReference type="ARBA" id="ARBA00023125"/>
    </source>
</evidence>
<evidence type="ECO:0000256" key="1">
    <source>
        <dbReference type="ARBA" id="ARBA00009277"/>
    </source>
</evidence>
<feature type="domain" description="Integrase catalytic" evidence="6">
    <location>
        <begin position="123"/>
        <end position="294"/>
    </location>
</feature>
<feature type="domain" description="HTH IS21-type" evidence="5">
    <location>
        <begin position="5"/>
        <end position="68"/>
    </location>
</feature>
<dbReference type="AlphaFoldDB" id="A0A3N0I6M7"/>
<dbReference type="SUPFAM" id="SSF53098">
    <property type="entry name" value="Ribonuclease H-like"/>
    <property type="match status" value="1"/>
</dbReference>
<name>A0A3N0I6M7_9ACTN</name>
<dbReference type="PANTHER" id="PTHR35004">
    <property type="entry name" value="TRANSPOSASE RV3428C-RELATED"/>
    <property type="match status" value="1"/>
</dbReference>
<evidence type="ECO:0000259" key="6">
    <source>
        <dbReference type="PROSITE" id="PS50994"/>
    </source>
</evidence>
<keyword evidence="2" id="KW-0815">Transposition</keyword>
<dbReference type="GO" id="GO:0032196">
    <property type="term" value="P:transposition"/>
    <property type="evidence" value="ECO:0007669"/>
    <property type="project" value="UniProtKB-KW"/>
</dbReference>
<keyword evidence="3" id="KW-0238">DNA-binding</keyword>
<dbReference type="InterPro" id="IPR036397">
    <property type="entry name" value="RNaseH_sf"/>
</dbReference>
<sequence length="486" mass="53322">MIGMSTILAIKQRAARGDSVAQIAREEGISEPTVRKYRDMDDFSPQVKPRKRRGSKLDPFKATIDRWLAEDRKRRPKQRHTAQRVFDRLVAECGYDGSYTIVQAYVKKRKAELKGAKDEFLNLEWAPGEGQVDFGVCDFRVLGVMREVHYLVVTFPFSNVSLAQCFWGETSECVCEGLKAVFEFCGGVPTRLVFDNATGVGRRVGQVVSTADTFTRFAAHYGFDFSFCNPNSGHEKGSVENAVGAIRRNLFVPVPRIDSLPAYNKRILGRCLDRAGKDHYLKGEPERQLFMEDCVAMADLPAKPFRVAKIVTAKTDKYGDACLDGRHRYPLGPDHGEERVIVELGAFRVAFYDGEGTQIAAFDRAYGDAPTKASDPMSQLALLCRKPGGWQNSAVRATLPKSLARSMDSMGRADRGTMLRMLRDVSADAGYEAAVAAMAALGADGGVPSRADVALAAACTANGQGSIAYDDSPDLGMYDAVFAKEA</sequence>
<dbReference type="PANTHER" id="PTHR35004:SF7">
    <property type="entry name" value="INTEGRASE PROTEIN"/>
    <property type="match status" value="1"/>
</dbReference>
<proteinExistence type="inferred from homology"/>
<evidence type="ECO:0000313" key="7">
    <source>
        <dbReference type="EMBL" id="RNM32558.1"/>
    </source>
</evidence>
<dbReference type="PROSITE" id="PS50994">
    <property type="entry name" value="INTEGRASE"/>
    <property type="match status" value="1"/>
</dbReference>
<comment type="caution">
    <text evidence="7">The sequence shown here is derived from an EMBL/GenBank/DDBJ whole genome shotgun (WGS) entry which is preliminary data.</text>
</comment>
<dbReference type="NCBIfam" id="NF033546">
    <property type="entry name" value="transpos_IS21"/>
    <property type="match status" value="1"/>
</dbReference>
<evidence type="ECO:0000313" key="8">
    <source>
        <dbReference type="Proteomes" id="UP000271472"/>
    </source>
</evidence>
<protein>
    <submittedName>
        <fullName evidence="7">IS21 family transposase</fullName>
    </submittedName>
</protein>
<organism evidence="7 8">
    <name type="scientific">Slackia isoflavoniconvertens</name>
    <dbReference type="NCBI Taxonomy" id="572010"/>
    <lineage>
        <taxon>Bacteria</taxon>
        <taxon>Bacillati</taxon>
        <taxon>Actinomycetota</taxon>
        <taxon>Coriobacteriia</taxon>
        <taxon>Eggerthellales</taxon>
        <taxon>Eggerthellaceae</taxon>
        <taxon>Slackia</taxon>
    </lineage>
</organism>
<comment type="similarity">
    <text evidence="1">Belongs to the transposase IS21/IS408/IS1162 family.</text>
</comment>
<accession>A0A3N0I6M7</accession>
<reference evidence="8" key="1">
    <citation type="submission" date="2018-05" db="EMBL/GenBank/DDBJ databases">
        <title>Genome Sequencing of selected type strains of the family Eggerthellaceae.</title>
        <authorList>
            <person name="Danylec N."/>
            <person name="Stoll D.A."/>
            <person name="Doetsch A."/>
            <person name="Huch M."/>
        </authorList>
    </citation>
    <scope>NUCLEOTIDE SEQUENCE [LARGE SCALE GENOMIC DNA]</scope>
    <source>
        <strain evidence="8">DSM 22006</strain>
    </source>
</reference>
<evidence type="ECO:0000259" key="5">
    <source>
        <dbReference type="PROSITE" id="PS50531"/>
    </source>
</evidence>
<dbReference type="InterPro" id="IPR009057">
    <property type="entry name" value="Homeodomain-like_sf"/>
</dbReference>
<dbReference type="GO" id="GO:0015074">
    <property type="term" value="P:DNA integration"/>
    <property type="evidence" value="ECO:0007669"/>
    <property type="project" value="InterPro"/>
</dbReference>
<keyword evidence="8" id="KW-1185">Reference proteome</keyword>
<dbReference type="InterPro" id="IPR001584">
    <property type="entry name" value="Integrase_cat-core"/>
</dbReference>
<dbReference type="GO" id="GO:0006310">
    <property type="term" value="P:DNA recombination"/>
    <property type="evidence" value="ECO:0007669"/>
    <property type="project" value="UniProtKB-KW"/>
</dbReference>
<dbReference type="PROSITE" id="PS50531">
    <property type="entry name" value="HTH_IS21"/>
    <property type="match status" value="1"/>
</dbReference>
<dbReference type="Proteomes" id="UP000271472">
    <property type="component" value="Unassembled WGS sequence"/>
</dbReference>
<dbReference type="Gene3D" id="3.30.420.10">
    <property type="entry name" value="Ribonuclease H-like superfamily/Ribonuclease H"/>
    <property type="match status" value="1"/>
</dbReference>
<dbReference type="EMBL" id="QIBZ01000031">
    <property type="protein sequence ID" value="RNM32558.1"/>
    <property type="molecule type" value="Genomic_DNA"/>
</dbReference>
<keyword evidence="4" id="KW-0233">DNA recombination</keyword>
<dbReference type="GO" id="GO:0003677">
    <property type="term" value="F:DNA binding"/>
    <property type="evidence" value="ECO:0007669"/>
    <property type="project" value="UniProtKB-KW"/>
</dbReference>
<dbReference type="InterPro" id="IPR017894">
    <property type="entry name" value="HTH_IS21_transposase_type"/>
</dbReference>
<dbReference type="OrthoDB" id="2065409at2"/>